<protein>
    <submittedName>
        <fullName evidence="2">Uncharacterized protein</fullName>
    </submittedName>
</protein>
<reference evidence="3" key="1">
    <citation type="submission" date="2017-01" db="EMBL/GenBank/DDBJ databases">
        <authorList>
            <person name="Brunel B."/>
        </authorList>
    </citation>
    <scope>NUCLEOTIDE SEQUENCE [LARGE SCALE GENOMIC DNA]</scope>
</reference>
<proteinExistence type="predicted"/>
<evidence type="ECO:0000313" key="2">
    <source>
        <dbReference type="EMBL" id="SIT56108.1"/>
    </source>
</evidence>
<organism evidence="2 3">
    <name type="scientific">Mesorhizobium prunaredense</name>
    <dbReference type="NCBI Taxonomy" id="1631249"/>
    <lineage>
        <taxon>Bacteria</taxon>
        <taxon>Pseudomonadati</taxon>
        <taxon>Pseudomonadota</taxon>
        <taxon>Alphaproteobacteria</taxon>
        <taxon>Hyphomicrobiales</taxon>
        <taxon>Phyllobacteriaceae</taxon>
        <taxon>Mesorhizobium</taxon>
    </lineage>
</organism>
<evidence type="ECO:0000313" key="3">
    <source>
        <dbReference type="Proteomes" id="UP000188388"/>
    </source>
</evidence>
<feature type="region of interest" description="Disordered" evidence="1">
    <location>
        <begin position="77"/>
        <end position="98"/>
    </location>
</feature>
<dbReference type="AlphaFoldDB" id="A0A1R3VCK8"/>
<accession>A0A1R3VCK8</accession>
<keyword evidence="3" id="KW-1185">Reference proteome</keyword>
<dbReference type="Proteomes" id="UP000188388">
    <property type="component" value="Unassembled WGS sequence"/>
</dbReference>
<name>A0A1R3VCK8_9HYPH</name>
<dbReference type="EMBL" id="FTPD01000017">
    <property type="protein sequence ID" value="SIT56108.1"/>
    <property type="molecule type" value="Genomic_DNA"/>
</dbReference>
<evidence type="ECO:0000256" key="1">
    <source>
        <dbReference type="SAM" id="MobiDB-lite"/>
    </source>
</evidence>
<sequence length="98" mass="11098">MSVSHTKWGVFVIPISRRRQTARQFYYARLGGTHCTNPRCIGAVNLRLPLLLRAARILVGGYLLDRSELHCDAHPEHAEGAEPWRSSRFSEIATDELP</sequence>
<gene>
    <name evidence="2" type="ORF">BQ8794_240315</name>
</gene>